<evidence type="ECO:0000256" key="1">
    <source>
        <dbReference type="SAM" id="MobiDB-lite"/>
    </source>
</evidence>
<protein>
    <recommendedName>
        <fullName evidence="6">Zinc metalloprotease</fullName>
    </recommendedName>
</protein>
<dbReference type="InterPro" id="IPR011765">
    <property type="entry name" value="Pept_M16_N"/>
</dbReference>
<dbReference type="InterPro" id="IPR007863">
    <property type="entry name" value="Peptidase_M16_C"/>
</dbReference>
<dbReference type="FunFam" id="3.30.830.10:FF:000036">
    <property type="entry name" value="Putative zinc metalloprotease"/>
    <property type="match status" value="1"/>
</dbReference>
<gene>
    <name evidence="5" type="ORF">K489DRAFT_369048</name>
</gene>
<organism evidence="5">
    <name type="scientific">Dissoconium aciculare CBS 342.82</name>
    <dbReference type="NCBI Taxonomy" id="1314786"/>
    <lineage>
        <taxon>Eukaryota</taxon>
        <taxon>Fungi</taxon>
        <taxon>Dikarya</taxon>
        <taxon>Ascomycota</taxon>
        <taxon>Pezizomycotina</taxon>
        <taxon>Dothideomycetes</taxon>
        <taxon>Dothideomycetidae</taxon>
        <taxon>Mycosphaerellales</taxon>
        <taxon>Dissoconiaceae</taxon>
        <taxon>Dissoconium</taxon>
    </lineage>
</organism>
<dbReference type="Pfam" id="PF00675">
    <property type="entry name" value="Peptidase_M16"/>
    <property type="match status" value="1"/>
</dbReference>
<feature type="domain" description="Peptidase M16 N-terminal" evidence="2">
    <location>
        <begin position="57"/>
        <end position="136"/>
    </location>
</feature>
<feature type="domain" description="Peptidase M16 C-terminal" evidence="3">
    <location>
        <begin position="198"/>
        <end position="378"/>
    </location>
</feature>
<dbReference type="Gene3D" id="3.30.830.10">
    <property type="entry name" value="Metalloenzyme, LuxS/M16 peptidase-like"/>
    <property type="match status" value="4"/>
</dbReference>
<reference evidence="5" key="2">
    <citation type="submission" date="2020-04" db="EMBL/GenBank/DDBJ databases">
        <authorList>
            <consortium name="NCBI Genome Project"/>
        </authorList>
    </citation>
    <scope>NUCLEOTIDE SEQUENCE</scope>
    <source>
        <strain evidence="5">CBS 342.82</strain>
    </source>
</reference>
<evidence type="ECO:0000259" key="3">
    <source>
        <dbReference type="Pfam" id="PF05193"/>
    </source>
</evidence>
<dbReference type="OrthoDB" id="4953at2759"/>
<evidence type="ECO:0000313" key="5">
    <source>
        <dbReference type="RefSeq" id="XP_033461160.1"/>
    </source>
</evidence>
<dbReference type="AlphaFoldDB" id="A0A6J3M931"/>
<dbReference type="PANTHER" id="PTHR43016">
    <property type="entry name" value="PRESEQUENCE PROTEASE"/>
    <property type="match status" value="1"/>
</dbReference>
<dbReference type="RefSeq" id="XP_033461160.1">
    <property type="nucleotide sequence ID" value="XM_033603004.1"/>
</dbReference>
<evidence type="ECO:0000259" key="2">
    <source>
        <dbReference type="Pfam" id="PF00675"/>
    </source>
</evidence>
<dbReference type="InterPro" id="IPR011249">
    <property type="entry name" value="Metalloenz_LuxS/M16"/>
</dbReference>
<dbReference type="GO" id="GO:0046872">
    <property type="term" value="F:metal ion binding"/>
    <property type="evidence" value="ECO:0007669"/>
    <property type="project" value="InterPro"/>
</dbReference>
<evidence type="ECO:0000313" key="4">
    <source>
        <dbReference type="Proteomes" id="UP000504637"/>
    </source>
</evidence>
<dbReference type="SUPFAM" id="SSF63411">
    <property type="entry name" value="LuxS/MPP-like metallohydrolase"/>
    <property type="match status" value="4"/>
</dbReference>
<keyword evidence="4" id="KW-1185">Reference proteome</keyword>
<dbReference type="PANTHER" id="PTHR43016:SF16">
    <property type="entry name" value="METALLOPROTEASE, PUTATIVE (AFU_ORTHOLOGUE AFUA_4G07610)-RELATED"/>
    <property type="match status" value="1"/>
</dbReference>
<dbReference type="Pfam" id="PF05193">
    <property type="entry name" value="Peptidase_M16_C"/>
    <property type="match status" value="1"/>
</dbReference>
<sequence length="1059" mass="117572">MPGIPQAHPRFRTVQQLTVDYAPVKIAQYESTRTGMRVVVIDQKGPKVEGWFALATEIHDNSGAPHTLEHLCFMGSKSYHYKGLLDRLACRAFSYTNAYTDIDHTCYELKTAGWEGFAQILPAYLEHVIVPTLTDAGCYTEVHHVDGSGNDAGVVYSEMQGVENNSDEIMGRRAREMMYPAGNGYRSETGGMTKELRSLTAERIRAFHREMYQPKNLRVIITGEVDHKELLRLLDDFETTIEADVPSLDSPFTRPWVASGSTPSLTETKIETIKFPEEDESAGEALIGFVGPDITDEVSNSALAVLLIFLCGSSIAVLENTLVEREQLCSAVYYSTDTRPDVAIWFSLVSVDTDKLRSVYERLIEVLQDTASKPLDMAYMLDCVQRSRRQIKQQAEDGSNFFTTPVIEDHLYGDRDGRNLAPMCTFKDLDEIETWTESQWKDFLKKWISDANHVVVLGEPSKELADRLTAEEKTRVKAQQDRLGEEGLKKLSEQLKQAQKENNRPIPDELLAQWPQPSTNSVHFIPTVTARSGAARKLGDSKNQIQDIIDKSDNKSPLFIHFEHIPSTFVRAQILIGTSSLPIELKPLLPLYLANLFTTPVTRDGKRIEFEELVVQLEKDTTYYGVDSAIGNGEMLALSMSFEPQSYETAVGHLRTVMFDAIHDPTRLYASLTKMLAEIPESKRDGESMLFAVNNMVQFEQSGVRRATNVLTRAVCLKRLRALLKSDETAVVEKYSKLCNILHRPENFRVYVAANVEQLPNPVSTWDVLTHNMDLSKPLEVLDSTTETLSKVGRSPGSTAYVVSMSTIDSSFGLLTAKGPNSLSHPDYPALLVAIGFLSATEGPLWVAVRGTGLAYGVSLLKSSSTGTLSFLIYRSPDPYKAYTAAKEEIEGYASGKSEIDRFAIESAISEIVYGMASEEATMASAAQTSFANQVLRGVGKDHNAELLAKVGEITAEHIREVMTKYLVPLFQPNTSNLVITCAQIMAESVVANFTAAGFTPQTKPLEYFQDDYGLHAPEGGDGNDDDDDDNDDEEEEDGEGESGDSDDDDEMEDDDAEE</sequence>
<dbReference type="FunFam" id="3.30.830.10:FF:000031">
    <property type="entry name" value="Putative zinc metalloprotease"/>
    <property type="match status" value="1"/>
</dbReference>
<proteinExistence type="predicted"/>
<reference evidence="5" key="1">
    <citation type="submission" date="2020-01" db="EMBL/GenBank/DDBJ databases">
        <authorList>
            <consortium name="DOE Joint Genome Institute"/>
            <person name="Haridas S."/>
            <person name="Albert R."/>
            <person name="Binder M."/>
            <person name="Bloem J."/>
            <person name="Labutti K."/>
            <person name="Salamov A."/>
            <person name="Andreopoulos B."/>
            <person name="Baker S.E."/>
            <person name="Barry K."/>
            <person name="Bills G."/>
            <person name="Bluhm B.H."/>
            <person name="Cannon C."/>
            <person name="Castanera R."/>
            <person name="Culley D.E."/>
            <person name="Daum C."/>
            <person name="Ezra D."/>
            <person name="Gonzalez J.B."/>
            <person name="Henrissat B."/>
            <person name="Kuo A."/>
            <person name="Liang C."/>
            <person name="Lipzen A."/>
            <person name="Lutzoni F."/>
            <person name="Magnuson J."/>
            <person name="Mondo S."/>
            <person name="Nolan M."/>
            <person name="Ohm R."/>
            <person name="Pangilinan J."/>
            <person name="Park H.-J."/>
            <person name="Ramirez L."/>
            <person name="Alfaro M."/>
            <person name="Sun H."/>
            <person name="Tritt A."/>
            <person name="Yoshinaga Y."/>
            <person name="Zwiers L.-H."/>
            <person name="Turgeon B.G."/>
            <person name="Goodwin S.B."/>
            <person name="Spatafora J.W."/>
            <person name="Crous P.W."/>
            <person name="Grigoriev I.V."/>
        </authorList>
    </citation>
    <scope>NUCLEOTIDE SEQUENCE</scope>
    <source>
        <strain evidence="5">CBS 342.82</strain>
    </source>
</reference>
<dbReference type="FunFam" id="3.30.830.10:FF:000015">
    <property type="entry name" value="Putative zinc metalloprotease"/>
    <property type="match status" value="1"/>
</dbReference>
<dbReference type="Proteomes" id="UP000504637">
    <property type="component" value="Unplaced"/>
</dbReference>
<dbReference type="GeneID" id="54360804"/>
<name>A0A6J3M931_9PEZI</name>
<feature type="compositionally biased region" description="Acidic residues" evidence="1">
    <location>
        <begin position="1022"/>
        <end position="1059"/>
    </location>
</feature>
<feature type="region of interest" description="Disordered" evidence="1">
    <location>
        <begin position="1012"/>
        <end position="1059"/>
    </location>
</feature>
<reference evidence="5" key="3">
    <citation type="submission" date="2025-08" db="UniProtKB">
        <authorList>
            <consortium name="RefSeq"/>
        </authorList>
    </citation>
    <scope>IDENTIFICATION</scope>
    <source>
        <strain evidence="5">CBS 342.82</strain>
    </source>
</reference>
<evidence type="ECO:0008006" key="6">
    <source>
        <dbReference type="Google" id="ProtNLM"/>
    </source>
</evidence>
<accession>A0A6J3M931</accession>